<keyword evidence="3" id="KW-0472">Membrane</keyword>
<dbReference type="Proteomes" id="UP000192578">
    <property type="component" value="Unassembled WGS sequence"/>
</dbReference>
<evidence type="ECO:0000256" key="2">
    <source>
        <dbReference type="ARBA" id="ARBA00022737"/>
    </source>
</evidence>
<evidence type="ECO:0000313" key="6">
    <source>
        <dbReference type="Proteomes" id="UP000192578"/>
    </source>
</evidence>
<comment type="caution">
    <text evidence="5">The sequence shown here is derived from an EMBL/GenBank/DDBJ whole genome shotgun (WGS) entry which is preliminary data.</text>
</comment>
<dbReference type="EMBL" id="MTYJ01000034">
    <property type="protein sequence ID" value="OQV20019.1"/>
    <property type="molecule type" value="Genomic_DNA"/>
</dbReference>
<feature type="chain" id="PRO_5013094090" evidence="4">
    <location>
        <begin position="24"/>
        <end position="406"/>
    </location>
</feature>
<accession>A0A1W0WXV2</accession>
<keyword evidence="3" id="KW-0812">Transmembrane</keyword>
<proteinExistence type="predicted"/>
<evidence type="ECO:0000256" key="4">
    <source>
        <dbReference type="SAM" id="SignalP"/>
    </source>
</evidence>
<keyword evidence="6" id="KW-1185">Reference proteome</keyword>
<protein>
    <submittedName>
        <fullName evidence="5">Uncharacterized protein</fullName>
    </submittedName>
</protein>
<evidence type="ECO:0000313" key="5">
    <source>
        <dbReference type="EMBL" id="OQV20019.1"/>
    </source>
</evidence>
<evidence type="ECO:0000256" key="3">
    <source>
        <dbReference type="SAM" id="Phobius"/>
    </source>
</evidence>
<dbReference type="SUPFAM" id="SSF52058">
    <property type="entry name" value="L domain-like"/>
    <property type="match status" value="1"/>
</dbReference>
<name>A0A1W0WXV2_HYPEX</name>
<feature type="signal peptide" evidence="4">
    <location>
        <begin position="1"/>
        <end position="23"/>
    </location>
</feature>
<organism evidence="5 6">
    <name type="scientific">Hypsibius exemplaris</name>
    <name type="common">Freshwater tardigrade</name>
    <dbReference type="NCBI Taxonomy" id="2072580"/>
    <lineage>
        <taxon>Eukaryota</taxon>
        <taxon>Metazoa</taxon>
        <taxon>Ecdysozoa</taxon>
        <taxon>Tardigrada</taxon>
        <taxon>Eutardigrada</taxon>
        <taxon>Parachela</taxon>
        <taxon>Hypsibioidea</taxon>
        <taxon>Hypsibiidae</taxon>
        <taxon>Hypsibius</taxon>
    </lineage>
</organism>
<dbReference type="InterPro" id="IPR032675">
    <property type="entry name" value="LRR_dom_sf"/>
</dbReference>
<reference evidence="6" key="1">
    <citation type="submission" date="2017-01" db="EMBL/GenBank/DDBJ databases">
        <title>Comparative genomics of anhydrobiosis in the tardigrade Hypsibius dujardini.</title>
        <authorList>
            <person name="Yoshida Y."/>
            <person name="Koutsovoulos G."/>
            <person name="Laetsch D."/>
            <person name="Stevens L."/>
            <person name="Kumar S."/>
            <person name="Horikawa D."/>
            <person name="Ishino K."/>
            <person name="Komine S."/>
            <person name="Tomita M."/>
            <person name="Blaxter M."/>
            <person name="Arakawa K."/>
        </authorList>
    </citation>
    <scope>NUCLEOTIDE SEQUENCE [LARGE SCALE GENOMIC DNA]</scope>
    <source>
        <strain evidence="6">Z151</strain>
    </source>
</reference>
<keyword evidence="3" id="KW-1133">Transmembrane helix</keyword>
<dbReference type="AlphaFoldDB" id="A0A1W0WXV2"/>
<sequence>MTMPYSSLIAFPISICLVAGVKAQAQELLPHVNCKNSQVNSRFFHVQCPDMNRGVYMIPKNFDLSSIHPFVYSLEITRGYVGAEELYAILPRSSLDNVTLFDFNTEDLDPRFSIMSFFRNVKSHLRNLILTNVKILYLERDDFRDFFKLEEITMHKVFISVIRPDIFEDLSKVIMVNIGTNSLQSIDWSFLKPVSGNLKTLRLTSSIRSNSNWTCSDPKFELGVLTTADLSENIITFLPDCVMNTFRSTTTFLHLHLYSGINPYCRDSRDCGCCALCSLANWVRDSSYRKISSINCGNPPIKYENGAFPGQLNYEMCNEMEAGSTNASIPVTEADIPTTDPVTHLSHNTTHGSFSTFVSTVVGDESTSITAYTDGTPSATVLSATASSVAAVTVLIGVAALVAFRR</sequence>
<gene>
    <name evidence="5" type="ORF">BV898_06023</name>
</gene>
<keyword evidence="1" id="KW-0433">Leucine-rich repeat</keyword>
<evidence type="ECO:0000256" key="1">
    <source>
        <dbReference type="ARBA" id="ARBA00022614"/>
    </source>
</evidence>
<keyword evidence="4" id="KW-0732">Signal</keyword>
<dbReference type="Gene3D" id="3.80.10.10">
    <property type="entry name" value="Ribonuclease Inhibitor"/>
    <property type="match status" value="1"/>
</dbReference>
<keyword evidence="2" id="KW-0677">Repeat</keyword>
<dbReference type="PANTHER" id="PTHR24366">
    <property type="entry name" value="IG(IMMUNOGLOBULIN) AND LRR(LEUCINE RICH REPEAT) DOMAINS"/>
    <property type="match status" value="1"/>
</dbReference>
<feature type="transmembrane region" description="Helical" evidence="3">
    <location>
        <begin position="381"/>
        <end position="404"/>
    </location>
</feature>